<dbReference type="NCBIfam" id="NF007013">
    <property type="entry name" value="PRK09477.1"/>
    <property type="match status" value="1"/>
</dbReference>
<keyword evidence="7" id="KW-0411">Iron-sulfur</keyword>
<keyword evidence="3" id="KW-0479">Metal-binding</keyword>
<keyword evidence="11" id="KW-1185">Reference proteome</keyword>
<dbReference type="PANTHER" id="PTHR30176">
    <property type="entry name" value="FERREDOXIN-TYPE PROTEIN NAPH"/>
    <property type="match status" value="1"/>
</dbReference>
<dbReference type="PROSITE" id="PS51379">
    <property type="entry name" value="4FE4S_FER_2"/>
    <property type="match status" value="2"/>
</dbReference>
<feature type="transmembrane region" description="Helical" evidence="8">
    <location>
        <begin position="138"/>
        <end position="156"/>
    </location>
</feature>
<name>A0A285CMU6_9RHOB</name>
<keyword evidence="8" id="KW-0472">Membrane</keyword>
<reference evidence="11" key="1">
    <citation type="submission" date="2017-08" db="EMBL/GenBank/DDBJ databases">
        <authorList>
            <person name="Varghese N."/>
            <person name="Submissions S."/>
        </authorList>
    </citation>
    <scope>NUCLEOTIDE SEQUENCE [LARGE SCALE GENOMIC DNA]</scope>
    <source>
        <strain evidence="11">JA234</strain>
    </source>
</reference>
<keyword evidence="1" id="KW-0813">Transport</keyword>
<evidence type="ECO:0000256" key="8">
    <source>
        <dbReference type="SAM" id="Phobius"/>
    </source>
</evidence>
<dbReference type="AlphaFoldDB" id="A0A285CMU6"/>
<dbReference type="GO" id="GO:0005886">
    <property type="term" value="C:plasma membrane"/>
    <property type="evidence" value="ECO:0007669"/>
    <property type="project" value="TreeGrafter"/>
</dbReference>
<dbReference type="Gene3D" id="3.30.70.20">
    <property type="match status" value="1"/>
</dbReference>
<proteinExistence type="predicted"/>
<dbReference type="OrthoDB" id="9806398at2"/>
<keyword evidence="2" id="KW-0004">4Fe-4S</keyword>
<dbReference type="Pfam" id="PF12838">
    <property type="entry name" value="Fer4_7"/>
    <property type="match status" value="1"/>
</dbReference>
<gene>
    <name evidence="10" type="ORF">SAMN05878503_102319</name>
</gene>
<keyword evidence="8" id="KW-0812">Transmembrane</keyword>
<dbReference type="InterPro" id="IPR017896">
    <property type="entry name" value="4Fe4S_Fe-S-bd"/>
</dbReference>
<evidence type="ECO:0000256" key="6">
    <source>
        <dbReference type="ARBA" id="ARBA00023004"/>
    </source>
</evidence>
<organism evidence="10 11">
    <name type="scientific">Cereibacter ovatus</name>
    <dbReference type="NCBI Taxonomy" id="439529"/>
    <lineage>
        <taxon>Bacteria</taxon>
        <taxon>Pseudomonadati</taxon>
        <taxon>Pseudomonadota</taxon>
        <taxon>Alphaproteobacteria</taxon>
        <taxon>Rhodobacterales</taxon>
        <taxon>Paracoccaceae</taxon>
        <taxon>Cereibacter</taxon>
    </lineage>
</organism>
<protein>
    <submittedName>
        <fullName evidence="10">Ferredoxin-type protein NapH</fullName>
    </submittedName>
</protein>
<feature type="transmembrane region" description="Helical" evidence="8">
    <location>
        <begin position="168"/>
        <end position="190"/>
    </location>
</feature>
<feature type="transmembrane region" description="Helical" evidence="8">
    <location>
        <begin position="69"/>
        <end position="98"/>
    </location>
</feature>
<keyword evidence="5" id="KW-0249">Electron transport</keyword>
<keyword evidence="8" id="KW-1133">Transmembrane helix</keyword>
<sequence length="303" mass="32865">MTDKLTPGRDAVRRKGWLGAHRWLILRRLSQAVFLGIFLLGPWAGIWWVKGDLAGSMTFDVLPLTDPLILLQGMVAGHWPELTALTGALIVLAVYALVGGRVYCSWVCPVNPVTDAAHWLHARLGLPKGWQPKASTRLWLLGTVLAVSALTGTIAWELVNPVTMLQRGIVFGMTAGWALIGAVFLFDLLLARRGWCGRLCPVGAFYGLVGQKSVLRVSAANRAACDDCMDCFAVCPEMAVITPALRGTTAETPLILSPDCTNCGRCIDVCAQDVFRFTHRFDAHPAPGRADPTPSPARQRRAA</sequence>
<evidence type="ECO:0000256" key="7">
    <source>
        <dbReference type="ARBA" id="ARBA00023014"/>
    </source>
</evidence>
<dbReference type="PANTHER" id="PTHR30176:SF3">
    <property type="entry name" value="FERREDOXIN-TYPE PROTEIN NAPH"/>
    <property type="match status" value="1"/>
</dbReference>
<evidence type="ECO:0000256" key="5">
    <source>
        <dbReference type="ARBA" id="ARBA00022982"/>
    </source>
</evidence>
<keyword evidence="4" id="KW-0677">Repeat</keyword>
<dbReference type="GO" id="GO:0051539">
    <property type="term" value="F:4 iron, 4 sulfur cluster binding"/>
    <property type="evidence" value="ECO:0007669"/>
    <property type="project" value="UniProtKB-KW"/>
</dbReference>
<evidence type="ECO:0000259" key="9">
    <source>
        <dbReference type="PROSITE" id="PS51379"/>
    </source>
</evidence>
<keyword evidence="6" id="KW-0408">Iron</keyword>
<feature type="domain" description="4Fe-4S ferredoxin-type" evidence="9">
    <location>
        <begin position="252"/>
        <end position="280"/>
    </location>
</feature>
<evidence type="ECO:0000256" key="4">
    <source>
        <dbReference type="ARBA" id="ARBA00022737"/>
    </source>
</evidence>
<feature type="transmembrane region" description="Helical" evidence="8">
    <location>
        <begin position="32"/>
        <end position="49"/>
    </location>
</feature>
<dbReference type="RefSeq" id="WP_097029337.1">
    <property type="nucleotide sequence ID" value="NZ_OAOQ01000002.1"/>
</dbReference>
<evidence type="ECO:0000313" key="11">
    <source>
        <dbReference type="Proteomes" id="UP000219467"/>
    </source>
</evidence>
<evidence type="ECO:0000256" key="2">
    <source>
        <dbReference type="ARBA" id="ARBA00022485"/>
    </source>
</evidence>
<dbReference type="InterPro" id="IPR051684">
    <property type="entry name" value="Electron_Trans/Redox"/>
</dbReference>
<evidence type="ECO:0000256" key="3">
    <source>
        <dbReference type="ARBA" id="ARBA00022723"/>
    </source>
</evidence>
<dbReference type="Proteomes" id="UP000219467">
    <property type="component" value="Unassembled WGS sequence"/>
</dbReference>
<evidence type="ECO:0000256" key="1">
    <source>
        <dbReference type="ARBA" id="ARBA00022448"/>
    </source>
</evidence>
<evidence type="ECO:0000313" key="10">
    <source>
        <dbReference type="EMBL" id="SNX68862.1"/>
    </source>
</evidence>
<dbReference type="InterPro" id="IPR011886">
    <property type="entry name" value="NapH_MauN"/>
</dbReference>
<dbReference type="GO" id="GO:0046872">
    <property type="term" value="F:metal ion binding"/>
    <property type="evidence" value="ECO:0007669"/>
    <property type="project" value="UniProtKB-KW"/>
</dbReference>
<feature type="domain" description="4Fe-4S ferredoxin-type" evidence="9">
    <location>
        <begin position="215"/>
        <end position="246"/>
    </location>
</feature>
<accession>A0A285CMU6</accession>
<dbReference type="EMBL" id="OAOQ01000002">
    <property type="protein sequence ID" value="SNX68862.1"/>
    <property type="molecule type" value="Genomic_DNA"/>
</dbReference>
<dbReference type="NCBIfam" id="TIGR02163">
    <property type="entry name" value="napH"/>
    <property type="match status" value="1"/>
</dbReference>
<dbReference type="SUPFAM" id="SSF54862">
    <property type="entry name" value="4Fe-4S ferredoxins"/>
    <property type="match status" value="1"/>
</dbReference>
<dbReference type="Pfam" id="PF12801">
    <property type="entry name" value="Fer4_5"/>
    <property type="match status" value="2"/>
</dbReference>